<gene>
    <name evidence="2" type="ORF">SAMN05660337_0344</name>
</gene>
<accession>A0A1G9BLR4</accession>
<organism evidence="2 3">
    <name type="scientific">Maridesulfovibrio ferrireducens</name>
    <dbReference type="NCBI Taxonomy" id="246191"/>
    <lineage>
        <taxon>Bacteria</taxon>
        <taxon>Pseudomonadati</taxon>
        <taxon>Thermodesulfobacteriota</taxon>
        <taxon>Desulfovibrionia</taxon>
        <taxon>Desulfovibrionales</taxon>
        <taxon>Desulfovibrionaceae</taxon>
        <taxon>Maridesulfovibrio</taxon>
    </lineage>
</organism>
<dbReference type="RefSeq" id="WP_092157620.1">
    <property type="nucleotide sequence ID" value="NZ_FNGA01000001.1"/>
</dbReference>
<feature type="transmembrane region" description="Helical" evidence="1">
    <location>
        <begin position="129"/>
        <end position="148"/>
    </location>
</feature>
<feature type="transmembrane region" description="Helical" evidence="1">
    <location>
        <begin position="66"/>
        <end position="84"/>
    </location>
</feature>
<keyword evidence="3" id="KW-1185">Reference proteome</keyword>
<dbReference type="OrthoDB" id="5448792at2"/>
<keyword evidence="1" id="KW-0812">Transmembrane</keyword>
<dbReference type="EMBL" id="FNGA01000001">
    <property type="protein sequence ID" value="SDK40417.1"/>
    <property type="molecule type" value="Genomic_DNA"/>
</dbReference>
<reference evidence="3" key="1">
    <citation type="submission" date="2016-10" db="EMBL/GenBank/DDBJ databases">
        <authorList>
            <person name="Varghese N."/>
            <person name="Submissions S."/>
        </authorList>
    </citation>
    <scope>NUCLEOTIDE SEQUENCE [LARGE SCALE GENOMIC DNA]</scope>
    <source>
        <strain evidence="3">DSM 16995</strain>
    </source>
</reference>
<keyword evidence="1" id="KW-1133">Transmembrane helix</keyword>
<evidence type="ECO:0000313" key="3">
    <source>
        <dbReference type="Proteomes" id="UP000199053"/>
    </source>
</evidence>
<feature type="transmembrane region" description="Helical" evidence="1">
    <location>
        <begin position="223"/>
        <end position="244"/>
    </location>
</feature>
<protein>
    <recommendedName>
        <fullName evidence="4">O-antigen ligase like membrane protein</fullName>
    </recommendedName>
</protein>
<evidence type="ECO:0000313" key="2">
    <source>
        <dbReference type="EMBL" id="SDK40417.1"/>
    </source>
</evidence>
<feature type="transmembrane region" description="Helical" evidence="1">
    <location>
        <begin position="12"/>
        <end position="30"/>
    </location>
</feature>
<feature type="transmembrane region" description="Helical" evidence="1">
    <location>
        <begin position="311"/>
        <end position="331"/>
    </location>
</feature>
<feature type="transmembrane region" description="Helical" evidence="1">
    <location>
        <begin position="343"/>
        <end position="361"/>
    </location>
</feature>
<feature type="transmembrane region" description="Helical" evidence="1">
    <location>
        <begin position="188"/>
        <end position="211"/>
    </location>
</feature>
<keyword evidence="1" id="KW-0472">Membrane</keyword>
<dbReference type="Proteomes" id="UP000199053">
    <property type="component" value="Unassembled WGS sequence"/>
</dbReference>
<sequence length="387" mass="42419">MNSNNKAVSASEFPIALFSLGLPILLAAYGMNGSAAPQNLAEILVAGLAVLGLLVEPYRNKQAPIFPLWLKAGIPCVLLFWAFSKLFTPLLFPLAPSLPFLMEIRPLLYGLVIVLWITNFSIPKPEHFYFWASWLAVLVICNFLYLFLVTGLTAPPNLFGNAELTGPILLAGLCSTLHEPSKLKITRLLIFTGIMCTLSRDAGFAAVLVLLFFGPKGAIKKTILVLALVLFNFLALASHEMTFFNPNDLPAYWLWFSILDLFEKTPSRLLIGHPLAAPLPLNIPASIWELWHKQNFAWTGSGTYIFHVTPIWLHILTAWGIAGIAGASAIATTLSIKYSSDTMASLVTAVIITGFFSPLFYSPATGIVLIMAFICATQPAVRSFKFE</sequence>
<feature type="transmembrane region" description="Helical" evidence="1">
    <location>
        <begin position="104"/>
        <end position="122"/>
    </location>
</feature>
<name>A0A1G9BLR4_9BACT</name>
<feature type="transmembrane region" description="Helical" evidence="1">
    <location>
        <begin position="36"/>
        <end position="54"/>
    </location>
</feature>
<dbReference type="AlphaFoldDB" id="A0A1G9BLR4"/>
<evidence type="ECO:0000256" key="1">
    <source>
        <dbReference type="SAM" id="Phobius"/>
    </source>
</evidence>
<proteinExistence type="predicted"/>
<dbReference type="STRING" id="246191.SAMN05660337_0344"/>
<evidence type="ECO:0008006" key="4">
    <source>
        <dbReference type="Google" id="ProtNLM"/>
    </source>
</evidence>